<evidence type="ECO:0000313" key="3">
    <source>
        <dbReference type="Proteomes" id="UP000248987"/>
    </source>
</evidence>
<dbReference type="EMBL" id="QLLQ01000004">
    <property type="protein sequence ID" value="RAJ25094.1"/>
    <property type="molecule type" value="Genomic_DNA"/>
</dbReference>
<feature type="transmembrane region" description="Helical" evidence="1">
    <location>
        <begin position="45"/>
        <end position="66"/>
    </location>
</feature>
<accession>A0A327SAY7</accession>
<proteinExistence type="predicted"/>
<evidence type="ECO:0000256" key="1">
    <source>
        <dbReference type="SAM" id="Phobius"/>
    </source>
</evidence>
<dbReference type="Proteomes" id="UP000248987">
    <property type="component" value="Unassembled WGS sequence"/>
</dbReference>
<keyword evidence="1" id="KW-0812">Transmembrane</keyword>
<feature type="transmembrane region" description="Helical" evidence="1">
    <location>
        <begin position="112"/>
        <end position="133"/>
    </location>
</feature>
<dbReference type="Pfam" id="PF10067">
    <property type="entry name" value="DUF2306"/>
    <property type="match status" value="1"/>
</dbReference>
<dbReference type="AlphaFoldDB" id="A0A327SAY7"/>
<feature type="transmembrane region" description="Helical" evidence="1">
    <location>
        <begin position="145"/>
        <end position="163"/>
    </location>
</feature>
<keyword evidence="1" id="KW-0472">Membrane</keyword>
<sequence>MNRSLIIIASCLVLTIGFLPFGYYLLNVPFGLFNMKNREITTNVFWQLFFHLHIVFAATALLTGWLQFRLKLSKGPHYHWHGFIGEIYAISFIISSLSALYISPYSNGGTPAFLGFFTLSILWFVITLLGYINIQNVITIRHQQLMIYSYALCFSGVTLRLWLPTLLLFITEFDSAYNIVAWLCWIPNLIVAHIINKKINKTKNSNHIFQLKKNK</sequence>
<evidence type="ECO:0000313" key="2">
    <source>
        <dbReference type="EMBL" id="RAJ25094.1"/>
    </source>
</evidence>
<feature type="transmembrane region" description="Helical" evidence="1">
    <location>
        <begin position="175"/>
        <end position="195"/>
    </location>
</feature>
<name>A0A327SAY7_9FLAO</name>
<keyword evidence="3" id="KW-1185">Reference proteome</keyword>
<feature type="transmembrane region" description="Helical" evidence="1">
    <location>
        <begin position="87"/>
        <end position="106"/>
    </location>
</feature>
<dbReference type="InterPro" id="IPR018750">
    <property type="entry name" value="DUF2306_membrane"/>
</dbReference>
<keyword evidence="1" id="KW-1133">Transmembrane helix</keyword>
<organism evidence="2 3">
    <name type="scientific">Gelidibacter algens</name>
    <dbReference type="NCBI Taxonomy" id="49280"/>
    <lineage>
        <taxon>Bacteria</taxon>
        <taxon>Pseudomonadati</taxon>
        <taxon>Bacteroidota</taxon>
        <taxon>Flavobacteriia</taxon>
        <taxon>Flavobacteriales</taxon>
        <taxon>Flavobacteriaceae</taxon>
        <taxon>Gelidibacter</taxon>
    </lineage>
</organism>
<dbReference type="OrthoDB" id="6385003at2"/>
<protein>
    <submittedName>
        <fullName evidence="2">Putative membrane protein DUF2306</fullName>
    </submittedName>
</protein>
<reference evidence="2 3" key="1">
    <citation type="submission" date="2018-06" db="EMBL/GenBank/DDBJ databases">
        <title>Genomic Encyclopedia of Archaeal and Bacterial Type Strains, Phase II (KMG-II): from individual species to whole genera.</title>
        <authorList>
            <person name="Goeker M."/>
        </authorList>
    </citation>
    <scope>NUCLEOTIDE SEQUENCE [LARGE SCALE GENOMIC DNA]</scope>
    <source>
        <strain evidence="2 3">DSM 12408</strain>
    </source>
</reference>
<gene>
    <name evidence="2" type="ORF">LX77_01395</name>
</gene>
<dbReference type="RefSeq" id="WP_157487252.1">
    <property type="nucleotide sequence ID" value="NZ_LZRN01000069.1"/>
</dbReference>
<comment type="caution">
    <text evidence="2">The sequence shown here is derived from an EMBL/GenBank/DDBJ whole genome shotgun (WGS) entry which is preliminary data.</text>
</comment>
<feature type="transmembrane region" description="Helical" evidence="1">
    <location>
        <begin position="5"/>
        <end position="25"/>
    </location>
</feature>